<protein>
    <recommendedName>
        <fullName evidence="4">Cyanovirin-N domain-containing protein</fullName>
    </recommendedName>
</protein>
<dbReference type="RefSeq" id="WP_242375397.1">
    <property type="nucleotide sequence ID" value="NZ_JAKRKC020000002.1"/>
</dbReference>
<dbReference type="EMBL" id="JAKRKC020000002">
    <property type="protein sequence ID" value="MCK2219524.1"/>
    <property type="molecule type" value="Genomic_DNA"/>
</dbReference>
<reference evidence="2 3" key="1">
    <citation type="submission" date="2022-04" db="EMBL/GenBank/DDBJ databases">
        <title>Genome draft of Actinomadura sp. ATCC 31491.</title>
        <authorList>
            <person name="Shi X."/>
            <person name="Du Y."/>
        </authorList>
    </citation>
    <scope>NUCLEOTIDE SEQUENCE [LARGE SCALE GENOMIC DNA]</scope>
    <source>
        <strain evidence="2 3">ATCC 31491</strain>
    </source>
</reference>
<sequence>MNRLVTSAAVLALTAALVPAAAAQAAGIPVYTCHTLGGDPATTRLVGDCEATPGAVLHGDFAGEAIGQIRISPLRIHCTGGGQADVPDHVVLRDCTQIG</sequence>
<evidence type="ECO:0000313" key="3">
    <source>
        <dbReference type="Proteomes" id="UP001317259"/>
    </source>
</evidence>
<feature type="chain" id="PRO_5045287002" description="Cyanovirin-N domain-containing protein" evidence="1">
    <location>
        <begin position="26"/>
        <end position="99"/>
    </location>
</feature>
<keyword evidence="1" id="KW-0732">Signal</keyword>
<evidence type="ECO:0000256" key="1">
    <source>
        <dbReference type="SAM" id="SignalP"/>
    </source>
</evidence>
<evidence type="ECO:0000313" key="2">
    <source>
        <dbReference type="EMBL" id="MCK2219524.1"/>
    </source>
</evidence>
<organism evidence="2 3">
    <name type="scientific">Actinomadura luzonensis</name>
    <dbReference type="NCBI Taxonomy" id="2805427"/>
    <lineage>
        <taxon>Bacteria</taxon>
        <taxon>Bacillati</taxon>
        <taxon>Actinomycetota</taxon>
        <taxon>Actinomycetes</taxon>
        <taxon>Streptosporangiales</taxon>
        <taxon>Thermomonosporaceae</taxon>
        <taxon>Actinomadura</taxon>
    </lineage>
</organism>
<proteinExistence type="predicted"/>
<accession>A0ABT0G4U7</accession>
<feature type="signal peptide" evidence="1">
    <location>
        <begin position="1"/>
        <end position="25"/>
    </location>
</feature>
<gene>
    <name evidence="2" type="ORF">MF672_037890</name>
</gene>
<evidence type="ECO:0008006" key="4">
    <source>
        <dbReference type="Google" id="ProtNLM"/>
    </source>
</evidence>
<comment type="caution">
    <text evidence="2">The sequence shown here is derived from an EMBL/GenBank/DDBJ whole genome shotgun (WGS) entry which is preliminary data.</text>
</comment>
<keyword evidence="3" id="KW-1185">Reference proteome</keyword>
<name>A0ABT0G4U7_9ACTN</name>
<dbReference type="Proteomes" id="UP001317259">
    <property type="component" value="Unassembled WGS sequence"/>
</dbReference>